<sequence>MKKKWIAGLATVIVAATATTAWGDTSIRTYFNGERNTKIEVTASTLDMTQELITSLGGFATYDKETGKLFIDKPNVNIMVLEGVQQNKNNDIVLTNPVTGFLEKNIPRNFGVYVEVDNIIDAKDMSVKVNIIGPDGNVVDSSKEKSYSVRDGGFFFSQPFVSTKLKKNGTYKVQLTMKKEKDANMIVVGENSFTVGR</sequence>
<feature type="signal peptide" evidence="1">
    <location>
        <begin position="1"/>
        <end position="23"/>
    </location>
</feature>
<protein>
    <recommendedName>
        <fullName evidence="3">Copper amine oxidase</fullName>
    </recommendedName>
</protein>
<accession>A0A0F7EGR1</accession>
<keyword evidence="1" id="KW-0732">Signal</keyword>
<evidence type="ECO:0008006" key="3">
    <source>
        <dbReference type="Google" id="ProtNLM"/>
    </source>
</evidence>
<feature type="chain" id="PRO_5002514792" description="Copper amine oxidase" evidence="1">
    <location>
        <begin position="24"/>
        <end position="197"/>
    </location>
</feature>
<evidence type="ECO:0000256" key="1">
    <source>
        <dbReference type="SAM" id="SignalP"/>
    </source>
</evidence>
<dbReference type="AlphaFoldDB" id="A0A0F7EGR1"/>
<dbReference type="EMBL" id="CP011074">
    <property type="protein sequence ID" value="AKF94330.1"/>
    <property type="molecule type" value="Genomic_DNA"/>
</dbReference>
<evidence type="ECO:0000313" key="2">
    <source>
        <dbReference type="EMBL" id="AKF94330.1"/>
    </source>
</evidence>
<proteinExistence type="predicted"/>
<organism evidence="2">
    <name type="scientific">Brevibacillus laterosporus</name>
    <name type="common">Bacillus laterosporus</name>
    <dbReference type="NCBI Taxonomy" id="1465"/>
    <lineage>
        <taxon>Bacteria</taxon>
        <taxon>Bacillati</taxon>
        <taxon>Bacillota</taxon>
        <taxon>Bacilli</taxon>
        <taxon>Bacillales</taxon>
        <taxon>Paenibacillaceae</taxon>
        <taxon>Brevibacillus</taxon>
    </lineage>
</organism>
<name>A0A0F7EGR1_BRELA</name>
<dbReference type="RefSeq" id="WP_031413395.1">
    <property type="nucleotide sequence ID" value="NZ_CP011074.1"/>
</dbReference>
<gene>
    <name evidence="2" type="ORF">EX87_12320</name>
</gene>
<reference evidence="2" key="1">
    <citation type="submission" date="2015-03" db="EMBL/GenBank/DDBJ databases">
        <title>MIGS Cultured Bacterial/Archaeal sample from Brevibacillus laterosporus.</title>
        <authorList>
            <person name="Zeng D."/>
            <person name="Zhu L."/>
            <person name="Dong G."/>
            <person name="Ye W."/>
            <person name="Ren D."/>
            <person name="Wu L."/>
            <person name="Xu J."/>
            <person name="Li G."/>
            <person name="Guo L."/>
        </authorList>
    </citation>
    <scope>NUCLEOTIDE SEQUENCE</scope>
    <source>
        <strain evidence="2">B9</strain>
    </source>
</reference>